<dbReference type="PANTHER" id="PTHR35008">
    <property type="entry name" value="BLL4482 PROTEIN-RELATED"/>
    <property type="match status" value="1"/>
</dbReference>
<comment type="caution">
    <text evidence="7">The sequence shown here is derived from an EMBL/GenBank/DDBJ whole genome shotgun (WGS) entry which is preliminary data.</text>
</comment>
<dbReference type="Gene3D" id="1.10.760.10">
    <property type="entry name" value="Cytochrome c-like domain"/>
    <property type="match status" value="1"/>
</dbReference>
<keyword evidence="5" id="KW-1133">Transmembrane helix</keyword>
<keyword evidence="1 4" id="KW-0349">Heme</keyword>
<dbReference type="EMBL" id="JAVDXT010000001">
    <property type="protein sequence ID" value="MDR7376385.1"/>
    <property type="molecule type" value="Genomic_DNA"/>
</dbReference>
<feature type="domain" description="Cytochrome c" evidence="6">
    <location>
        <begin position="129"/>
        <end position="220"/>
    </location>
</feature>
<reference evidence="7 8" key="1">
    <citation type="submission" date="2023-07" db="EMBL/GenBank/DDBJ databases">
        <title>Sorghum-associated microbial communities from plants grown in Nebraska, USA.</title>
        <authorList>
            <person name="Schachtman D."/>
        </authorList>
    </citation>
    <scope>NUCLEOTIDE SEQUENCE [LARGE SCALE GENOMIC DNA]</scope>
    <source>
        <strain evidence="7 8">BE313</strain>
    </source>
</reference>
<dbReference type="PANTHER" id="PTHR35008:SF4">
    <property type="entry name" value="BLL4482 PROTEIN"/>
    <property type="match status" value="1"/>
</dbReference>
<organism evidence="7 8">
    <name type="scientific">Rhodoferax ferrireducens</name>
    <dbReference type="NCBI Taxonomy" id="192843"/>
    <lineage>
        <taxon>Bacteria</taxon>
        <taxon>Pseudomonadati</taxon>
        <taxon>Pseudomonadota</taxon>
        <taxon>Betaproteobacteria</taxon>
        <taxon>Burkholderiales</taxon>
        <taxon>Comamonadaceae</taxon>
        <taxon>Rhodoferax</taxon>
    </lineage>
</organism>
<protein>
    <submittedName>
        <fullName evidence="7">Mono/diheme cytochrome c family protein</fullName>
    </submittedName>
</protein>
<proteinExistence type="predicted"/>
<feature type="transmembrane region" description="Helical" evidence="5">
    <location>
        <begin position="63"/>
        <end position="84"/>
    </location>
</feature>
<keyword evidence="5" id="KW-0812">Transmembrane</keyword>
<evidence type="ECO:0000256" key="3">
    <source>
        <dbReference type="ARBA" id="ARBA00023004"/>
    </source>
</evidence>
<dbReference type="Pfam" id="PF13442">
    <property type="entry name" value="Cytochrome_CBB3"/>
    <property type="match status" value="1"/>
</dbReference>
<gene>
    <name evidence="7" type="ORF">J2X19_001043</name>
</gene>
<dbReference type="InterPro" id="IPR051459">
    <property type="entry name" value="Cytochrome_c-type_DH"/>
</dbReference>
<evidence type="ECO:0000256" key="2">
    <source>
        <dbReference type="ARBA" id="ARBA00022723"/>
    </source>
</evidence>
<dbReference type="InterPro" id="IPR036909">
    <property type="entry name" value="Cyt_c-like_dom_sf"/>
</dbReference>
<evidence type="ECO:0000259" key="6">
    <source>
        <dbReference type="PROSITE" id="PS51007"/>
    </source>
</evidence>
<keyword evidence="8" id="KW-1185">Reference proteome</keyword>
<sequence length="385" mass="41331">MAWSLPAEGLSLLLSALQQAQLGLRAVLHILGLAPDIHGQPAWPFAYRIAGEMLALDAGHARRVAICIACLLLAGLSLLVSLAWRRGRPGLWVLAAAALLLAPWPEPHLLLAPAVPTSLHASPTGFTAQGIVRGQAVYQQQCVRCHGADGRGEGVDAAKLPMWPPTLTGSLLWKRLDGELFWRVRHGMRARDGSSTMPGFGPPLSDVQVWEVLNYLQANAAGQMLKESGGWSYPVRMPDAAVLCRHQAPRTLHSLGGQRLRLLTDTAPLQEDPRLVSVYTAVNATDPECQASAPELPDLRRALSLVLGVQPAQLAGHQLLVDRDGWLRARGQPGQAGWSASDLVCRSTATPLTLASTTPAGDGLDGLIRRMDDEPVRLLRGGFPH</sequence>
<keyword evidence="3 4" id="KW-0408">Iron</keyword>
<keyword evidence="2 4" id="KW-0479">Metal-binding</keyword>
<evidence type="ECO:0000313" key="7">
    <source>
        <dbReference type="EMBL" id="MDR7376385.1"/>
    </source>
</evidence>
<dbReference type="SUPFAM" id="SSF46626">
    <property type="entry name" value="Cytochrome c"/>
    <property type="match status" value="1"/>
</dbReference>
<dbReference type="RefSeq" id="WP_310371281.1">
    <property type="nucleotide sequence ID" value="NZ_JAVDXT010000001.1"/>
</dbReference>
<name>A0ABU2C4W9_9BURK</name>
<evidence type="ECO:0000256" key="5">
    <source>
        <dbReference type="SAM" id="Phobius"/>
    </source>
</evidence>
<dbReference type="Proteomes" id="UP001180487">
    <property type="component" value="Unassembled WGS sequence"/>
</dbReference>
<feature type="transmembrane region" description="Helical" evidence="5">
    <location>
        <begin position="91"/>
        <end position="111"/>
    </location>
</feature>
<accession>A0ABU2C4W9</accession>
<dbReference type="PROSITE" id="PS51007">
    <property type="entry name" value="CYTC"/>
    <property type="match status" value="1"/>
</dbReference>
<dbReference type="InterPro" id="IPR009056">
    <property type="entry name" value="Cyt_c-like_dom"/>
</dbReference>
<evidence type="ECO:0000256" key="1">
    <source>
        <dbReference type="ARBA" id="ARBA00022617"/>
    </source>
</evidence>
<keyword evidence="5" id="KW-0472">Membrane</keyword>
<evidence type="ECO:0000313" key="8">
    <source>
        <dbReference type="Proteomes" id="UP001180487"/>
    </source>
</evidence>
<evidence type="ECO:0000256" key="4">
    <source>
        <dbReference type="PROSITE-ProRule" id="PRU00433"/>
    </source>
</evidence>